<dbReference type="WBParaSite" id="SRDH1_86530.1">
    <property type="protein sequence ID" value="SRDH1_86530.1"/>
    <property type="gene ID" value="SRDH1_86530"/>
</dbReference>
<protein>
    <submittedName>
        <fullName evidence="2">Uncharacterized protein</fullName>
    </submittedName>
</protein>
<evidence type="ECO:0000313" key="2">
    <source>
        <dbReference type="WBParaSite" id="SRDH1_86530.1"/>
    </source>
</evidence>
<sequence length="118" mass="13459">MSSQRLPRRALCADSGTGWKKRRGGQCMTWCRGMKESCKGLASVDPSRLPGWGPRDGATQWLETLSDMAQNRSQWRESSGCTFQSALSFHLFSSYFHCFVWRICIWCPIVPICMCLNK</sequence>
<dbReference type="AlphaFoldDB" id="A0AA85GAW0"/>
<organism evidence="1 2">
    <name type="scientific">Schistosoma rodhaini</name>
    <dbReference type="NCBI Taxonomy" id="6188"/>
    <lineage>
        <taxon>Eukaryota</taxon>
        <taxon>Metazoa</taxon>
        <taxon>Spiralia</taxon>
        <taxon>Lophotrochozoa</taxon>
        <taxon>Platyhelminthes</taxon>
        <taxon>Trematoda</taxon>
        <taxon>Digenea</taxon>
        <taxon>Strigeidida</taxon>
        <taxon>Schistosomatoidea</taxon>
        <taxon>Schistosomatidae</taxon>
        <taxon>Schistosoma</taxon>
    </lineage>
</organism>
<evidence type="ECO:0000313" key="1">
    <source>
        <dbReference type="Proteomes" id="UP000050792"/>
    </source>
</evidence>
<reference evidence="2" key="2">
    <citation type="submission" date="2023-11" db="UniProtKB">
        <authorList>
            <consortium name="WormBaseParasite"/>
        </authorList>
    </citation>
    <scope>IDENTIFICATION</scope>
</reference>
<proteinExistence type="predicted"/>
<dbReference type="Proteomes" id="UP000050792">
    <property type="component" value="Unassembled WGS sequence"/>
</dbReference>
<name>A0AA85GAW0_9TREM</name>
<accession>A0AA85GAW0</accession>
<keyword evidence="1" id="KW-1185">Reference proteome</keyword>
<reference evidence="1" key="1">
    <citation type="submission" date="2022-06" db="EMBL/GenBank/DDBJ databases">
        <authorList>
            <person name="Berger JAMES D."/>
            <person name="Berger JAMES D."/>
        </authorList>
    </citation>
    <scope>NUCLEOTIDE SEQUENCE [LARGE SCALE GENOMIC DNA]</scope>
</reference>